<dbReference type="Pfam" id="PF00106">
    <property type="entry name" value="adh_short"/>
    <property type="match status" value="1"/>
</dbReference>
<dbReference type="AlphaFoldDB" id="A0A2S2Q859"/>
<organism evidence="14">
    <name type="scientific">Sipha flava</name>
    <name type="common">yellow sugarcane aphid</name>
    <dbReference type="NCBI Taxonomy" id="143950"/>
    <lineage>
        <taxon>Eukaryota</taxon>
        <taxon>Metazoa</taxon>
        <taxon>Ecdysozoa</taxon>
        <taxon>Arthropoda</taxon>
        <taxon>Hexapoda</taxon>
        <taxon>Insecta</taxon>
        <taxon>Pterygota</taxon>
        <taxon>Neoptera</taxon>
        <taxon>Paraneoptera</taxon>
        <taxon>Hemiptera</taxon>
        <taxon>Sternorrhyncha</taxon>
        <taxon>Aphidomorpha</taxon>
        <taxon>Aphidoidea</taxon>
        <taxon>Aphididae</taxon>
        <taxon>Sipha</taxon>
    </lineage>
</organism>
<gene>
    <name evidence="14" type="primary">Sdr16c6_1</name>
    <name evidence="16" type="synonym">LOC112681644</name>
    <name evidence="14" type="ORF">g.176622</name>
</gene>
<dbReference type="PANTHER" id="PTHR24322:SF736">
    <property type="entry name" value="RETINOL DEHYDROGENASE 10"/>
    <property type="match status" value="1"/>
</dbReference>
<evidence type="ECO:0000313" key="16">
    <source>
        <dbReference type="RefSeq" id="XP_025407684.1"/>
    </source>
</evidence>
<reference evidence="16" key="2">
    <citation type="submission" date="2025-04" db="UniProtKB">
        <authorList>
            <consortium name="RefSeq"/>
        </authorList>
    </citation>
    <scope>IDENTIFICATION</scope>
    <source>
        <tissue evidence="16">Whole body</tissue>
    </source>
</reference>
<dbReference type="Proteomes" id="UP000694846">
    <property type="component" value="Unplaced"/>
</dbReference>
<evidence type="ECO:0000256" key="9">
    <source>
        <dbReference type="ARBA" id="ARBA00059620"/>
    </source>
</evidence>
<dbReference type="InterPro" id="IPR036291">
    <property type="entry name" value="NAD(P)-bd_dom_sf"/>
</dbReference>
<comment type="subcellular location">
    <subcellularLocation>
        <location evidence="1">Membrane</location>
        <topology evidence="1">Multi-pass membrane protein</topology>
    </subcellularLocation>
</comment>
<dbReference type="PRINTS" id="PR00080">
    <property type="entry name" value="SDRFAMILY"/>
</dbReference>
<proteinExistence type="inferred from homology"/>
<comment type="function">
    <text evidence="9">Catalyzes the reduction of all-trans-retinal to all-trans-retinol in the presence of NADPH.</text>
</comment>
<comment type="similarity">
    <text evidence="2 12">Belongs to the short-chain dehydrogenases/reductases (SDR) family.</text>
</comment>
<dbReference type="GO" id="GO:0052650">
    <property type="term" value="F:all-trans-retinol dehydrogenase (NADP+) activity"/>
    <property type="evidence" value="ECO:0007669"/>
    <property type="project" value="UniProtKB-ARBA"/>
</dbReference>
<dbReference type="Gene3D" id="3.40.50.720">
    <property type="entry name" value="NAD(P)-binding Rossmann-like Domain"/>
    <property type="match status" value="1"/>
</dbReference>
<dbReference type="FunFam" id="3.40.50.720:FF:000131">
    <property type="entry name" value="Short-chain dehydrogenase/reductase 3"/>
    <property type="match status" value="1"/>
</dbReference>
<dbReference type="SUPFAM" id="SSF51735">
    <property type="entry name" value="NAD(P)-binding Rossmann-fold domains"/>
    <property type="match status" value="1"/>
</dbReference>
<evidence type="ECO:0000256" key="1">
    <source>
        <dbReference type="ARBA" id="ARBA00004141"/>
    </source>
</evidence>
<evidence type="ECO:0000256" key="12">
    <source>
        <dbReference type="RuleBase" id="RU000363"/>
    </source>
</evidence>
<evidence type="ECO:0000256" key="13">
    <source>
        <dbReference type="SAM" id="Phobius"/>
    </source>
</evidence>
<keyword evidence="7" id="KW-0443">Lipid metabolism</keyword>
<dbReference type="PRINTS" id="PR00081">
    <property type="entry name" value="GDHRDH"/>
</dbReference>
<feature type="transmembrane region" description="Helical" evidence="13">
    <location>
        <begin position="12"/>
        <end position="30"/>
    </location>
</feature>
<dbReference type="GO" id="GO:0005811">
    <property type="term" value="C:lipid droplet"/>
    <property type="evidence" value="ECO:0007669"/>
    <property type="project" value="TreeGrafter"/>
</dbReference>
<keyword evidence="3 13" id="KW-0812">Transmembrane</keyword>
<name>A0A2S2Q859_9HEMI</name>
<evidence type="ECO:0000256" key="5">
    <source>
        <dbReference type="ARBA" id="ARBA00022989"/>
    </source>
</evidence>
<keyword evidence="8 13" id="KW-0472">Membrane</keyword>
<evidence type="ECO:0000256" key="2">
    <source>
        <dbReference type="ARBA" id="ARBA00006484"/>
    </source>
</evidence>
<protein>
    <recommendedName>
        <fullName evidence="10">Short-chain dehydrogenase/reductase 3</fullName>
    </recommendedName>
    <alternativeName>
        <fullName evidence="11">Retinal short-chain dehydrogenase/reductase 1</fullName>
    </alternativeName>
</protein>
<keyword evidence="5 13" id="KW-1133">Transmembrane helix</keyword>
<evidence type="ECO:0000256" key="10">
    <source>
        <dbReference type="ARBA" id="ARBA00068717"/>
    </source>
</evidence>
<keyword evidence="4" id="KW-0521">NADP</keyword>
<evidence type="ECO:0000313" key="15">
    <source>
        <dbReference type="Proteomes" id="UP000694846"/>
    </source>
</evidence>
<evidence type="ECO:0000256" key="4">
    <source>
        <dbReference type="ARBA" id="ARBA00022857"/>
    </source>
</evidence>
<dbReference type="EMBL" id="GGMS01004189">
    <property type="protein sequence ID" value="MBY73392.1"/>
    <property type="molecule type" value="Transcribed_RNA"/>
</dbReference>
<accession>A0A2S2Q859</accession>
<keyword evidence="6" id="KW-0560">Oxidoreductase</keyword>
<dbReference type="PANTHER" id="PTHR24322">
    <property type="entry name" value="PKSB"/>
    <property type="match status" value="1"/>
</dbReference>
<evidence type="ECO:0000256" key="11">
    <source>
        <dbReference type="ARBA" id="ARBA00082544"/>
    </source>
</evidence>
<dbReference type="InterPro" id="IPR002347">
    <property type="entry name" value="SDR_fam"/>
</dbReference>
<evidence type="ECO:0000256" key="3">
    <source>
        <dbReference type="ARBA" id="ARBA00022692"/>
    </source>
</evidence>
<evidence type="ECO:0000313" key="14">
    <source>
        <dbReference type="EMBL" id="MBY73392.1"/>
    </source>
</evidence>
<reference evidence="14" key="1">
    <citation type="submission" date="2018-04" db="EMBL/GenBank/DDBJ databases">
        <title>Transcriptome assembly of Sipha flava.</title>
        <authorList>
            <person name="Scully E.D."/>
            <person name="Geib S.M."/>
            <person name="Palmer N.A."/>
            <person name="Koch K."/>
            <person name="Bradshaw J."/>
            <person name="Heng-Moss T."/>
            <person name="Sarath G."/>
        </authorList>
    </citation>
    <scope>NUCLEOTIDE SEQUENCE</scope>
</reference>
<keyword evidence="15" id="KW-1185">Reference proteome</keyword>
<dbReference type="OrthoDB" id="5840532at2759"/>
<dbReference type="RefSeq" id="XP_025407684.1">
    <property type="nucleotide sequence ID" value="XM_025551899.1"/>
</dbReference>
<evidence type="ECO:0000256" key="7">
    <source>
        <dbReference type="ARBA" id="ARBA00023098"/>
    </source>
</evidence>
<evidence type="ECO:0000256" key="8">
    <source>
        <dbReference type="ARBA" id="ARBA00023136"/>
    </source>
</evidence>
<sequence length="313" mass="35012">MLIPSQPIKFLLEMMIFSLLLVPGIMWAGLRNVLPSKRKSVRGQVVLITGAARGIGRELAFRFSKLGAKIACLDVDEIGNRETATIIKQNGETAADYKCDVSKKDQVKNVHKKVVQDLGPVDILINNAAIVWGYSYINPFADQFIEDLINVNIVGQIWMNREILPSMLERNSGHIVAVSSMSSMSGVPGLSSYTLSKWGTNGMMECLENEMRILNSNVKTTTILPYFVKTNPKVTAKLDLRIPEIPTEVAVEGMIKGILEERRVFSIPGEILPISSFVRLLPDNLQNLFYKIAYVRLIPDESDEVIVKKYTRK</sequence>
<dbReference type="GO" id="GO:0016020">
    <property type="term" value="C:membrane"/>
    <property type="evidence" value="ECO:0007669"/>
    <property type="project" value="UniProtKB-SubCell"/>
</dbReference>
<evidence type="ECO:0000256" key="6">
    <source>
        <dbReference type="ARBA" id="ARBA00023002"/>
    </source>
</evidence>